<dbReference type="PANTHER" id="PTHR12818:SF0">
    <property type="entry name" value="TRNA (ADENINE(37)-N6)-METHYLTRANSFERASE"/>
    <property type="match status" value="1"/>
</dbReference>
<evidence type="ECO:0000313" key="5">
    <source>
        <dbReference type="Proteomes" id="UP000031561"/>
    </source>
</evidence>
<comment type="caution">
    <text evidence="4">The sequence shown here is derived from an EMBL/GenBank/DDBJ whole genome shotgun (WGS) entry which is preliminary data.</text>
</comment>
<protein>
    <submittedName>
        <fullName evidence="4">tRNA (N6-threonylcarbamoyladenosine(37)-N6)-methyltransferase TrmO</fullName>
    </submittedName>
</protein>
<dbReference type="Proteomes" id="UP000031561">
    <property type="component" value="Unassembled WGS sequence"/>
</dbReference>
<keyword evidence="5" id="KW-1185">Reference proteome</keyword>
<evidence type="ECO:0000256" key="1">
    <source>
        <dbReference type="ARBA" id="ARBA00022691"/>
    </source>
</evidence>
<dbReference type="Pfam" id="PF18389">
    <property type="entry name" value="TrmO_C"/>
    <property type="match status" value="1"/>
</dbReference>
<dbReference type="SUPFAM" id="SSF118196">
    <property type="entry name" value="YaeB-like"/>
    <property type="match status" value="1"/>
</dbReference>
<proteinExistence type="inferred from homology"/>
<keyword evidence="1" id="KW-0949">S-adenosyl-L-methionine</keyword>
<dbReference type="AlphaFoldDB" id="A0ABD4T2E4"/>
<dbReference type="InterPro" id="IPR036414">
    <property type="entry name" value="YaeB_N_sf"/>
</dbReference>
<dbReference type="InterPro" id="IPR041369">
    <property type="entry name" value="TrmO_C"/>
</dbReference>
<comment type="similarity">
    <text evidence="2">Belongs to the tRNA methyltransferase O family.</text>
</comment>
<feature type="domain" description="TsaA-like" evidence="3">
    <location>
        <begin position="3"/>
        <end position="144"/>
    </location>
</feature>
<dbReference type="EMBL" id="JTHE03000044">
    <property type="protein sequence ID" value="MCM1982801.1"/>
    <property type="molecule type" value="Genomic_DNA"/>
</dbReference>
<dbReference type="Gene3D" id="2.40.30.70">
    <property type="entry name" value="YaeB-like"/>
    <property type="match status" value="1"/>
</dbReference>
<sequence>MQVDPIAYIRSCYPDRFGIPRQAGLVPMAEAEIVFAATEENKLALRGLEEFSHVWVLFWFHQQRYRQWKPLVKPPRLGGKVGVGVYATRSPNRPNPLGMSVVRLVGLSLRPQEIVLEIRGGDFLDQTPVIDLKPYVAYADRIEAAQSAWATPPAPAMAVQWRPEALAQLQRCGRWGYLQALIEATVGQDPRPAYERGKDGTPGQQWHMQIATVEIAWMVEQGQATIVDLHPAPGSEATVE</sequence>
<dbReference type="RefSeq" id="WP_166274800.1">
    <property type="nucleotide sequence ID" value="NZ_JTHE03000044.1"/>
</dbReference>
<organism evidence="4 5">
    <name type="scientific">Lyngbya confervoides BDU141951</name>
    <dbReference type="NCBI Taxonomy" id="1574623"/>
    <lineage>
        <taxon>Bacteria</taxon>
        <taxon>Bacillati</taxon>
        <taxon>Cyanobacteriota</taxon>
        <taxon>Cyanophyceae</taxon>
        <taxon>Oscillatoriophycideae</taxon>
        <taxon>Oscillatoriales</taxon>
        <taxon>Microcoleaceae</taxon>
        <taxon>Lyngbya</taxon>
    </lineage>
</organism>
<dbReference type="NCBIfam" id="TIGR00104">
    <property type="entry name" value="tRNA_TsaA"/>
    <property type="match status" value="1"/>
</dbReference>
<accession>A0ABD4T2E4</accession>
<reference evidence="4 5" key="1">
    <citation type="journal article" date="2015" name="Genome Announc.">
        <title>Draft Genome Sequence of Filamentous Marine Cyanobacterium Lyngbya confervoides Strain BDU141951.</title>
        <authorList>
            <person name="Chandrababunaidu M.M."/>
            <person name="Sen D."/>
            <person name="Tripathy S."/>
        </authorList>
    </citation>
    <scope>NUCLEOTIDE SEQUENCE [LARGE SCALE GENOMIC DNA]</scope>
    <source>
        <strain evidence="4 5">BDU141951</strain>
    </source>
</reference>
<dbReference type="InterPro" id="IPR023370">
    <property type="entry name" value="TrmO-like_N"/>
</dbReference>
<gene>
    <name evidence="4" type="primary">tsaA</name>
    <name evidence="4" type="ORF">QQ91_0008190</name>
</gene>
<evidence type="ECO:0000256" key="2">
    <source>
        <dbReference type="ARBA" id="ARBA00033753"/>
    </source>
</evidence>
<dbReference type="Pfam" id="PF01980">
    <property type="entry name" value="TrmO_N"/>
    <property type="match status" value="1"/>
</dbReference>
<dbReference type="InterPro" id="IPR040372">
    <property type="entry name" value="YaeB-like"/>
</dbReference>
<evidence type="ECO:0000259" key="3">
    <source>
        <dbReference type="PROSITE" id="PS51668"/>
    </source>
</evidence>
<evidence type="ECO:0000313" key="4">
    <source>
        <dbReference type="EMBL" id="MCM1982801.1"/>
    </source>
</evidence>
<dbReference type="Gene3D" id="3.30.2310.10">
    <property type="entry name" value="YaeB-like"/>
    <property type="match status" value="1"/>
</dbReference>
<dbReference type="InterPro" id="IPR036413">
    <property type="entry name" value="YaeB-like_sf"/>
</dbReference>
<name>A0ABD4T2E4_9CYAN</name>
<dbReference type="CDD" id="cd09281">
    <property type="entry name" value="UPF0066"/>
    <property type="match status" value="1"/>
</dbReference>
<dbReference type="PANTHER" id="PTHR12818">
    <property type="entry name" value="TRNA (ADENINE(37)-N6)-METHYLTRANSFERASE"/>
    <property type="match status" value="1"/>
</dbReference>
<dbReference type="PROSITE" id="PS51668">
    <property type="entry name" value="TSAA_2"/>
    <property type="match status" value="1"/>
</dbReference>